<sequence length="625" mass="66832">MSWVWNGRMSATAAEIAALSRRALLRASAVAGGIAALGSLPERRSFAQIRTEPRGPQEADFVFRGGAIFTAEGKPAEAVAVRNGTISYVGSAVGADDLVGRSTRTIDLDGKLLLPGFVEGQIHPILGAALVQGVNVQYATRQETLDALKAWRDRVGSVGSVRGYGWCYSAFGPYGPSKSDLDPLWPDTPVVLLSVDMRAAWANSTALERAGIVRGVHDPIPGLSFFQRDAGSGEPTGYVIGLPAVLQLVRAAMPIDSRTIAAALEGWLARAAAEGITSLFDAGIEVVSDKEGLSFYESLEQTGRLPCRIVACHLFNHPEIDPMPKVRQLRDRSRTGLVRAGALKIALDGTESHYTAALLEPYADWPSARGGLVINASLLRDTVMRADAEGFDVVIKTTGDRAVRIALDAIEAAARANGRRGRRHALTHLGLIADEDLPRFAQLDVIAQFCAQSAVPDAHWQKITLARLGPERAGNGYRLASLLRDGTTVAFGTDWPMAPHGVSFRPLDAIEVAVTRRQIGQPQETALSPADEALTLEQAVIANTLGAARLLRLDDQVGSIAVGKRADLVVLDRDIFKMAPHQIHEAKVLMTLMNGAVRYERASALTLPVPLPDVAAPVALTPSRP</sequence>
<accession>A0A1T4TBM1</accession>
<dbReference type="EMBL" id="FUWJ01000015">
    <property type="protein sequence ID" value="SKA37731.1"/>
    <property type="molecule type" value="Genomic_DNA"/>
</dbReference>
<dbReference type="InterPro" id="IPR006311">
    <property type="entry name" value="TAT_signal"/>
</dbReference>
<dbReference type="Gene3D" id="3.20.20.140">
    <property type="entry name" value="Metal-dependent hydrolases"/>
    <property type="match status" value="1"/>
</dbReference>
<dbReference type="PANTHER" id="PTHR22642">
    <property type="entry name" value="IMIDAZOLONEPROPIONASE"/>
    <property type="match status" value="1"/>
</dbReference>
<organism evidence="2 3">
    <name type="scientific">Enhydrobacter aerosaccus</name>
    <dbReference type="NCBI Taxonomy" id="225324"/>
    <lineage>
        <taxon>Bacteria</taxon>
        <taxon>Pseudomonadati</taxon>
        <taxon>Pseudomonadota</taxon>
        <taxon>Alphaproteobacteria</taxon>
        <taxon>Hyphomicrobiales</taxon>
        <taxon>Enhydrobacter</taxon>
    </lineage>
</organism>
<evidence type="ECO:0000313" key="3">
    <source>
        <dbReference type="Proteomes" id="UP000190092"/>
    </source>
</evidence>
<dbReference type="Pfam" id="PF07969">
    <property type="entry name" value="Amidohydro_3"/>
    <property type="match status" value="1"/>
</dbReference>
<evidence type="ECO:0000313" key="2">
    <source>
        <dbReference type="EMBL" id="SKA37731.1"/>
    </source>
</evidence>
<dbReference type="Proteomes" id="UP000190092">
    <property type="component" value="Unassembled WGS sequence"/>
</dbReference>
<dbReference type="Gene3D" id="3.10.310.70">
    <property type="match status" value="1"/>
</dbReference>
<dbReference type="SUPFAM" id="SSF51556">
    <property type="entry name" value="Metallo-dependent hydrolases"/>
    <property type="match status" value="1"/>
</dbReference>
<evidence type="ECO:0000259" key="1">
    <source>
        <dbReference type="Pfam" id="PF07969"/>
    </source>
</evidence>
<gene>
    <name evidence="2" type="ORF">SAMN02745126_05947</name>
</gene>
<name>A0A1T4TBM1_9HYPH</name>
<dbReference type="CDD" id="cd01300">
    <property type="entry name" value="YtcJ_like"/>
    <property type="match status" value="1"/>
</dbReference>
<proteinExistence type="predicted"/>
<dbReference type="InterPro" id="IPR013108">
    <property type="entry name" value="Amidohydro_3"/>
</dbReference>
<dbReference type="Gene3D" id="2.30.40.10">
    <property type="entry name" value="Urease, subunit C, domain 1"/>
    <property type="match status" value="1"/>
</dbReference>
<reference evidence="3" key="1">
    <citation type="submission" date="2017-02" db="EMBL/GenBank/DDBJ databases">
        <authorList>
            <person name="Varghese N."/>
            <person name="Submissions S."/>
        </authorList>
    </citation>
    <scope>NUCLEOTIDE SEQUENCE [LARGE SCALE GENOMIC DNA]</scope>
    <source>
        <strain evidence="3">ATCC 27094</strain>
    </source>
</reference>
<feature type="domain" description="Amidohydrolase 3" evidence="1">
    <location>
        <begin position="104"/>
        <end position="599"/>
    </location>
</feature>
<dbReference type="AlphaFoldDB" id="A0A1T4TBM1"/>
<protein>
    <recommendedName>
        <fullName evidence="1">Amidohydrolase 3 domain-containing protein</fullName>
    </recommendedName>
</protein>
<keyword evidence="3" id="KW-1185">Reference proteome</keyword>
<dbReference type="InterPro" id="IPR032466">
    <property type="entry name" value="Metal_Hydrolase"/>
</dbReference>
<dbReference type="SUPFAM" id="SSF51338">
    <property type="entry name" value="Composite domain of metallo-dependent hydrolases"/>
    <property type="match status" value="1"/>
</dbReference>
<dbReference type="GO" id="GO:0016810">
    <property type="term" value="F:hydrolase activity, acting on carbon-nitrogen (but not peptide) bonds"/>
    <property type="evidence" value="ECO:0007669"/>
    <property type="project" value="InterPro"/>
</dbReference>
<dbReference type="PROSITE" id="PS51318">
    <property type="entry name" value="TAT"/>
    <property type="match status" value="1"/>
</dbReference>
<dbReference type="InterPro" id="IPR033932">
    <property type="entry name" value="YtcJ-like"/>
</dbReference>
<dbReference type="STRING" id="225324.SAMN02745126_05947"/>
<dbReference type="InterPro" id="IPR011059">
    <property type="entry name" value="Metal-dep_hydrolase_composite"/>
</dbReference>
<dbReference type="PANTHER" id="PTHR22642:SF2">
    <property type="entry name" value="PROTEIN LONG AFTER FAR-RED 3"/>
    <property type="match status" value="1"/>
</dbReference>